<dbReference type="Pfam" id="PF06744">
    <property type="entry name" value="IcmF_C"/>
    <property type="match status" value="1"/>
</dbReference>
<evidence type="ECO:0000256" key="1">
    <source>
        <dbReference type="SAM" id="Phobius"/>
    </source>
</evidence>
<evidence type="ECO:0000259" key="5">
    <source>
        <dbReference type="Pfam" id="PF21070"/>
    </source>
</evidence>
<dbReference type="EMBL" id="CP010311">
    <property type="protein sequence ID" value="AJF06110.1"/>
    <property type="molecule type" value="Genomic_DNA"/>
</dbReference>
<evidence type="ECO:0000259" key="2">
    <source>
        <dbReference type="Pfam" id="PF06744"/>
    </source>
</evidence>
<dbReference type="InterPro" id="IPR010623">
    <property type="entry name" value="IcmF_C"/>
</dbReference>
<name>A0A0B5FPX5_9BACT</name>
<feature type="transmembrane region" description="Helical" evidence="1">
    <location>
        <begin position="46"/>
        <end position="66"/>
    </location>
</feature>
<evidence type="ECO:0000313" key="6">
    <source>
        <dbReference type="EMBL" id="AJF06110.1"/>
    </source>
</evidence>
<organism evidence="6 7">
    <name type="scientific">Geoalkalibacter subterraneus</name>
    <dbReference type="NCBI Taxonomy" id="483547"/>
    <lineage>
        <taxon>Bacteria</taxon>
        <taxon>Pseudomonadati</taxon>
        <taxon>Thermodesulfobacteriota</taxon>
        <taxon>Desulfuromonadia</taxon>
        <taxon>Desulfuromonadales</taxon>
        <taxon>Geoalkalibacteraceae</taxon>
        <taxon>Geoalkalibacter</taxon>
    </lineage>
</organism>
<dbReference type="Pfam" id="PF21070">
    <property type="entry name" value="IcmF_helical"/>
    <property type="match status" value="1"/>
</dbReference>
<feature type="transmembrane region" description="Helical" evidence="1">
    <location>
        <begin position="12"/>
        <end position="34"/>
    </location>
</feature>
<dbReference type="InterPro" id="IPR053156">
    <property type="entry name" value="T6SS_TssM-like"/>
</dbReference>
<dbReference type="InterPro" id="IPR048677">
    <property type="entry name" value="TssM1_hel"/>
</dbReference>
<dbReference type="Gene3D" id="3.40.50.300">
    <property type="entry name" value="P-loop containing nucleotide triphosphate hydrolases"/>
    <property type="match status" value="1"/>
</dbReference>
<dbReference type="InterPro" id="IPR025743">
    <property type="entry name" value="TssM1_N"/>
</dbReference>
<dbReference type="RefSeq" id="WP_040199595.1">
    <property type="nucleotide sequence ID" value="NZ_CP010311.1"/>
</dbReference>
<dbReference type="AlphaFoldDB" id="A0A0B5FPX5"/>
<evidence type="ECO:0000259" key="3">
    <source>
        <dbReference type="Pfam" id="PF06761"/>
    </source>
</evidence>
<dbReference type="PANTHER" id="PTHR36153">
    <property type="entry name" value="INNER MEMBRANE PROTEIN-RELATED"/>
    <property type="match status" value="1"/>
</dbReference>
<protein>
    <recommendedName>
        <fullName evidence="8">Type VI secretion protein IcmF</fullName>
    </recommendedName>
</protein>
<feature type="domain" description="Type VI secretion system IcmF C-terminal" evidence="2">
    <location>
        <begin position="1078"/>
        <end position="1171"/>
    </location>
</feature>
<dbReference type="NCBIfam" id="TIGR03348">
    <property type="entry name" value="VI_IcmF"/>
    <property type="match status" value="1"/>
</dbReference>
<gene>
    <name evidence="6" type="ORF">GSUB_05390</name>
</gene>
<keyword evidence="1" id="KW-0812">Transmembrane</keyword>
<dbReference type="InterPro" id="IPR017731">
    <property type="entry name" value="TssM1-like"/>
</dbReference>
<feature type="transmembrane region" description="Helical" evidence="1">
    <location>
        <begin position="437"/>
        <end position="457"/>
    </location>
</feature>
<accession>A0A0B5FPX5</accession>
<dbReference type="Pfam" id="PF06761">
    <property type="entry name" value="IcmF-related"/>
    <property type="match status" value="1"/>
</dbReference>
<dbReference type="Proteomes" id="UP000035036">
    <property type="component" value="Chromosome"/>
</dbReference>
<dbReference type="STRING" id="483547.GSUB_05390"/>
<evidence type="ECO:0000313" key="7">
    <source>
        <dbReference type="Proteomes" id="UP000035036"/>
    </source>
</evidence>
<evidence type="ECO:0008006" key="8">
    <source>
        <dbReference type="Google" id="ProtNLM"/>
    </source>
</evidence>
<dbReference type="InterPro" id="IPR027417">
    <property type="entry name" value="P-loop_NTPase"/>
</dbReference>
<dbReference type="Pfam" id="PF14331">
    <property type="entry name" value="IcmF-related_N"/>
    <property type="match status" value="1"/>
</dbReference>
<feature type="domain" description="Type VI secretion system component TssM1 N-terminal" evidence="4">
    <location>
        <begin position="190"/>
        <end position="445"/>
    </location>
</feature>
<dbReference type="HOGENOM" id="CLU_003353_4_0_7"/>
<dbReference type="CDD" id="cd00882">
    <property type="entry name" value="Ras_like_GTPase"/>
    <property type="match status" value="1"/>
</dbReference>
<dbReference type="PANTHER" id="PTHR36153:SF1">
    <property type="entry name" value="TYPE VI SECRETION SYSTEM COMPONENT TSSM1"/>
    <property type="match status" value="1"/>
</dbReference>
<feature type="domain" description="IcmF-related" evidence="3">
    <location>
        <begin position="495"/>
        <end position="828"/>
    </location>
</feature>
<keyword evidence="1" id="KW-1133">Transmembrane helix</keyword>
<evidence type="ECO:0000259" key="4">
    <source>
        <dbReference type="Pfam" id="PF14331"/>
    </source>
</evidence>
<dbReference type="KEGG" id="gsb:GSUB_05390"/>
<sequence>MKSFLLLLQGYLLGRTGSRVIGILLLFSLIWWAGPYIGLEGENLRIGIILVIILLLLLAWGVRLLLLRRRAGRFHAELQSSSGAGDDDRRLEIEELQKKIDEAVATLKSSELGVNHRGSAALYALPWFMIIGPSAAGKTTLLRHSGLHFPYADKGDIDIRGFGGTRNCDWWFSNEAVLLDTAGRYTTEPADNREWKAFLGLLRKHRRRMPVNGVLVAISLEDLLTGDEDAIAQHVKIIRDRLDELTTGLGCLVPVYLVVTKCDLLHGFVSFFEDLGEHDRNQVWGAWLGEQNDPETLVADFEKHLDDLYERLCSMRLRKLSMQRRFSAKAQIHEFPAEFKEAAARFGEFTRLLFKSNPYQETPRFCGVYLTSATQEGTPLQRILGNMRQAFGYVEDGSSAKPEIVRSYFVKKVFQDIIFANAQAGVKTRRREIAARLLKSSWIAASLALIAGSFMVLSTSLTSNTLLVKRGSAAAEHVRTVLAAADPQPEQVLGSLEELYSHYRNLQAYEHKRPWHLVLGVYEGGAQLAPTRRILLEGLELSFFQPVARALEFRLENQIRQWEALDEKGREKMRAGFYRDLKTYLMLTEPGRLDIEAVSPLLSELWQEELMRSRVQDSEDSLFADHQAQTLVGFYLDHLKKDSPPWRVAAWTAREGLVEQARGQLRTPPDAQRLYAQLVDRGWDQLSELTLKDLIRGYDFGLLSSDFILPGVFTEKGWREFVRPEIDQAVDDASRGDWVIGARPELEEEESGEAAGSVGHYEDAELAQRLEREIRRIYFADYAEAWFALLDSVRVAPFSSVDDAARKILILSRSDGPIGELMRVVSGNISPLDSPAASAAALAEKAADMPGDARHTVAELEGPLRDLRKFCDPADKMSVSLLVNQYLLAVSAMQSEIEALGAAADVPREAGEYAANILTGGGARCELYKSWVSTTRLLGGIEARTRRVAGNLLMAPLRHAWQAILAETRKDLQRAWKNNVHAAYGRKVEGRFPFVADGQDAALVDVTDFFRPQDGVLWSFVNHNLSPFLTRERNGWRQKTWLGQGPGFNRHLLQGLEQARLISDGLFRRGGDEPEVRFHLYPMPVRGLSEMFLECNGGSYRYRNEPQEWRQFHWPGDMQSPGARVYGITGLGTGRAELEFDGVWGLFHLLEKARLTAESGTQYLSVWELNADHGMPVAVQFKIRADRENNVFERGLFSKLQLPYTIF</sequence>
<keyword evidence="1" id="KW-0472">Membrane</keyword>
<reference evidence="6 7" key="1">
    <citation type="journal article" date="2015" name="Genome Announc.">
        <title>Genomes of Geoalkalibacter ferrihydriticus Z-0531T and Geoalkalibacter subterraneus Red1T, Two Haloalkaliphilic Metal-Reducing Deltaproteobacteria.</title>
        <authorList>
            <person name="Badalamenti J.P."/>
            <person name="Krajmalnik-Brown R."/>
            <person name="Torres C.I."/>
            <person name="Bond D.R."/>
        </authorList>
    </citation>
    <scope>NUCLEOTIDE SEQUENCE [LARGE SCALE GENOMIC DNA]</scope>
    <source>
        <strain evidence="6 7">Red1</strain>
    </source>
</reference>
<keyword evidence="7" id="KW-1185">Reference proteome</keyword>
<feature type="domain" description="Type VI secretion system component TssM1 helical" evidence="5">
    <location>
        <begin position="970"/>
        <end position="1070"/>
    </location>
</feature>
<dbReference type="SUPFAM" id="SSF52540">
    <property type="entry name" value="P-loop containing nucleoside triphosphate hydrolases"/>
    <property type="match status" value="1"/>
</dbReference>
<dbReference type="InterPro" id="IPR009612">
    <property type="entry name" value="IcmF-rel"/>
</dbReference>
<proteinExistence type="predicted"/>
<dbReference type="OrthoDB" id="9758229at2"/>